<dbReference type="EMBL" id="FQXK01000003">
    <property type="protein sequence ID" value="SHH11984.1"/>
    <property type="molecule type" value="Genomic_DNA"/>
</dbReference>
<name>A0A1M5QCP9_BUTFI</name>
<organism evidence="2 3">
    <name type="scientific">Butyrivibrio fibrisolvens DSM 3071</name>
    <dbReference type="NCBI Taxonomy" id="1121131"/>
    <lineage>
        <taxon>Bacteria</taxon>
        <taxon>Bacillati</taxon>
        <taxon>Bacillota</taxon>
        <taxon>Clostridia</taxon>
        <taxon>Lachnospirales</taxon>
        <taxon>Lachnospiraceae</taxon>
        <taxon>Butyrivibrio</taxon>
    </lineage>
</organism>
<dbReference type="PANTHER" id="PTHR37299:SF4">
    <property type="entry name" value="TRANSCRIPTIONAL REGULATOR"/>
    <property type="match status" value="1"/>
</dbReference>
<feature type="domain" description="HTH LytTR-type" evidence="1">
    <location>
        <begin position="40"/>
        <end position="144"/>
    </location>
</feature>
<dbReference type="Proteomes" id="UP000184278">
    <property type="component" value="Unassembled WGS sequence"/>
</dbReference>
<dbReference type="PANTHER" id="PTHR37299">
    <property type="entry name" value="TRANSCRIPTIONAL REGULATOR-RELATED"/>
    <property type="match status" value="1"/>
</dbReference>
<dbReference type="STRING" id="1121131.SAMN02745229_00278"/>
<evidence type="ECO:0000259" key="1">
    <source>
        <dbReference type="PROSITE" id="PS50930"/>
    </source>
</evidence>
<dbReference type="OrthoDB" id="9808614at2"/>
<dbReference type="Pfam" id="PF04397">
    <property type="entry name" value="LytTR"/>
    <property type="match status" value="1"/>
</dbReference>
<evidence type="ECO:0000313" key="3">
    <source>
        <dbReference type="Proteomes" id="UP000184278"/>
    </source>
</evidence>
<dbReference type="RefSeq" id="WP_073384854.1">
    <property type="nucleotide sequence ID" value="NZ_FQXK01000003.1"/>
</dbReference>
<dbReference type="PROSITE" id="PS50930">
    <property type="entry name" value="HTH_LYTTR"/>
    <property type="match status" value="1"/>
</dbReference>
<dbReference type="InterPro" id="IPR007492">
    <property type="entry name" value="LytTR_DNA-bd_dom"/>
</dbReference>
<keyword evidence="3" id="KW-1185">Reference proteome</keyword>
<accession>A0A1M5QCP9</accession>
<dbReference type="InterPro" id="IPR046947">
    <property type="entry name" value="LytR-like"/>
</dbReference>
<gene>
    <name evidence="2" type="ORF">SAMN02745229_00278</name>
</gene>
<dbReference type="Gene3D" id="2.40.50.1020">
    <property type="entry name" value="LytTr DNA-binding domain"/>
    <property type="match status" value="1"/>
</dbReference>
<proteinExistence type="predicted"/>
<protein>
    <submittedName>
        <fullName evidence="2">LytTr DNA-binding domain-containing protein</fullName>
    </submittedName>
</protein>
<evidence type="ECO:0000313" key="2">
    <source>
        <dbReference type="EMBL" id="SHH11984.1"/>
    </source>
</evidence>
<reference evidence="3" key="1">
    <citation type="submission" date="2016-11" db="EMBL/GenBank/DDBJ databases">
        <authorList>
            <person name="Varghese N."/>
            <person name="Submissions S."/>
        </authorList>
    </citation>
    <scope>NUCLEOTIDE SEQUENCE [LARGE SCALE GENOMIC DNA]</scope>
    <source>
        <strain evidence="3">DSM 3071</strain>
    </source>
</reference>
<dbReference type="SMART" id="SM00850">
    <property type="entry name" value="LytTR"/>
    <property type="match status" value="1"/>
</dbReference>
<dbReference type="GO" id="GO:0000156">
    <property type="term" value="F:phosphorelay response regulator activity"/>
    <property type="evidence" value="ECO:0007669"/>
    <property type="project" value="InterPro"/>
</dbReference>
<keyword evidence="2" id="KW-0238">DNA-binding</keyword>
<sequence length="146" mass="16413">MKIDIKQIPEGEEYVTIRYKDLTPSMKKVIGILEGTDDKLWGKTDTGTEGTRIGKLLYLESVDDKVFAYTGDKVLKIDGTLNSFMTDYDDGSFFRCSKSMVINVNRVKALKSLSSNRIDATMEGGEHIIISRRYASEFRRLLKGGG</sequence>
<dbReference type="GeneID" id="89508974"/>
<dbReference type="GO" id="GO:0003677">
    <property type="term" value="F:DNA binding"/>
    <property type="evidence" value="ECO:0007669"/>
    <property type="project" value="UniProtKB-KW"/>
</dbReference>
<dbReference type="AlphaFoldDB" id="A0A1M5QCP9"/>